<feature type="domain" description="Thioredoxin" evidence="5">
    <location>
        <begin position="1"/>
        <end position="107"/>
    </location>
</feature>
<dbReference type="PIRSF" id="PIRSF000077">
    <property type="entry name" value="Thioredoxin"/>
    <property type="match status" value="1"/>
</dbReference>
<dbReference type="InParanoid" id="K3XAY0"/>
<reference evidence="7" key="1">
    <citation type="journal article" date="2010" name="Genome Biol.">
        <title>Genome sequence of the necrotrophic plant pathogen Pythium ultimum reveals original pathogenicity mechanisms and effector repertoire.</title>
        <authorList>
            <person name="Levesque C.A."/>
            <person name="Brouwer H."/>
            <person name="Cano L."/>
            <person name="Hamilton J.P."/>
            <person name="Holt C."/>
            <person name="Huitema E."/>
            <person name="Raffaele S."/>
            <person name="Robideau G.P."/>
            <person name="Thines M."/>
            <person name="Win J."/>
            <person name="Zerillo M.M."/>
            <person name="Beakes G.W."/>
            <person name="Boore J.L."/>
            <person name="Busam D."/>
            <person name="Dumas B."/>
            <person name="Ferriera S."/>
            <person name="Fuerstenberg S.I."/>
            <person name="Gachon C.M."/>
            <person name="Gaulin E."/>
            <person name="Govers F."/>
            <person name="Grenville-Briggs L."/>
            <person name="Horner N."/>
            <person name="Hostetler J."/>
            <person name="Jiang R.H."/>
            <person name="Johnson J."/>
            <person name="Krajaejun T."/>
            <person name="Lin H."/>
            <person name="Meijer H.J."/>
            <person name="Moore B."/>
            <person name="Morris P."/>
            <person name="Phuntmart V."/>
            <person name="Puiu D."/>
            <person name="Shetty J."/>
            <person name="Stajich J.E."/>
            <person name="Tripathy S."/>
            <person name="Wawra S."/>
            <person name="van West P."/>
            <person name="Whitty B.R."/>
            <person name="Coutinho P.M."/>
            <person name="Henrissat B."/>
            <person name="Martin F."/>
            <person name="Thomas P.D."/>
            <person name="Tyler B.M."/>
            <person name="De Vries R.P."/>
            <person name="Kamoun S."/>
            <person name="Yandell M."/>
            <person name="Tisserat N."/>
            <person name="Buell C.R."/>
        </authorList>
    </citation>
    <scope>NUCLEOTIDE SEQUENCE</scope>
    <source>
        <strain evidence="7">DAOM:BR144</strain>
    </source>
</reference>
<dbReference type="InterPro" id="IPR036249">
    <property type="entry name" value="Thioredoxin-like_sf"/>
</dbReference>
<keyword evidence="7" id="KW-1185">Reference proteome</keyword>
<dbReference type="Gene3D" id="3.40.30.10">
    <property type="entry name" value="Glutaredoxin"/>
    <property type="match status" value="1"/>
</dbReference>
<protein>
    <recommendedName>
        <fullName evidence="3">Thioredoxin</fullName>
    </recommendedName>
</protein>
<dbReference type="PRINTS" id="PR00421">
    <property type="entry name" value="THIOREDOXIN"/>
</dbReference>
<name>K3XAY0_GLOUD</name>
<reference evidence="7" key="2">
    <citation type="submission" date="2010-04" db="EMBL/GenBank/DDBJ databases">
        <authorList>
            <person name="Buell R."/>
            <person name="Hamilton J."/>
            <person name="Hostetler J."/>
        </authorList>
    </citation>
    <scope>NUCLEOTIDE SEQUENCE [LARGE SCALE GENOMIC DNA]</scope>
    <source>
        <strain evidence="7">DAOM:BR144</strain>
    </source>
</reference>
<dbReference type="VEuPathDB" id="FungiDB:PYU1_G014348"/>
<dbReference type="InterPro" id="IPR050620">
    <property type="entry name" value="Thioredoxin_H-type-like"/>
</dbReference>
<dbReference type="eggNOG" id="KOG0907">
    <property type="taxonomic scope" value="Eukaryota"/>
</dbReference>
<evidence type="ECO:0000313" key="6">
    <source>
        <dbReference type="EnsemblProtists" id="PYU1_T014379"/>
    </source>
</evidence>
<accession>K3XAY0</accession>
<dbReference type="STRING" id="431595.K3XAY0"/>
<evidence type="ECO:0000313" key="7">
    <source>
        <dbReference type="Proteomes" id="UP000019132"/>
    </source>
</evidence>
<dbReference type="InterPro" id="IPR005746">
    <property type="entry name" value="Thioredoxin"/>
</dbReference>
<keyword evidence="1 4" id="KW-1015">Disulfide bond</keyword>
<keyword evidence="4" id="KW-0676">Redox-active center</keyword>
<evidence type="ECO:0000256" key="3">
    <source>
        <dbReference type="PIRNR" id="PIRNR000077"/>
    </source>
</evidence>
<dbReference type="EnsemblProtists" id="PYU1_T014379">
    <property type="protein sequence ID" value="PYU1_T014379"/>
    <property type="gene ID" value="PYU1_G014348"/>
</dbReference>
<comment type="similarity">
    <text evidence="2">Belongs to the thioredoxin family. Plant H-type subfamily.</text>
</comment>
<dbReference type="EMBL" id="GL376565">
    <property type="status" value="NOT_ANNOTATED_CDS"/>
    <property type="molecule type" value="Genomic_DNA"/>
</dbReference>
<dbReference type="OMA" id="SASWCGN"/>
<feature type="disulfide bond" description="Redox-active" evidence="4">
    <location>
        <begin position="31"/>
        <end position="34"/>
    </location>
</feature>
<dbReference type="CDD" id="cd02947">
    <property type="entry name" value="TRX_family"/>
    <property type="match status" value="1"/>
</dbReference>
<evidence type="ECO:0000256" key="1">
    <source>
        <dbReference type="ARBA" id="ARBA00023157"/>
    </source>
</evidence>
<dbReference type="AlphaFoldDB" id="K3XAY0"/>
<evidence type="ECO:0000256" key="2">
    <source>
        <dbReference type="ARBA" id="ARBA00038353"/>
    </source>
</evidence>
<dbReference type="GO" id="GO:0015035">
    <property type="term" value="F:protein-disulfide reductase activity"/>
    <property type="evidence" value="ECO:0007669"/>
    <property type="project" value="InterPro"/>
</dbReference>
<dbReference type="SUPFAM" id="SSF52833">
    <property type="entry name" value="Thioredoxin-like"/>
    <property type="match status" value="1"/>
</dbReference>
<evidence type="ECO:0000259" key="5">
    <source>
        <dbReference type="PROSITE" id="PS51352"/>
    </source>
</evidence>
<sequence>MIPIKSPTEFNSAIQVQNDKVIVASFSAPWCGGCKTVAPHVAKLAEELKDTTFLKVNADDDGLEEFCDEIEVDGFPSFRIYKNGELVDDYTGSKPEKVEEFIRKYVN</sequence>
<organism evidence="6 7">
    <name type="scientific">Globisporangium ultimum (strain ATCC 200006 / CBS 805.95 / DAOM BR144)</name>
    <name type="common">Pythium ultimum</name>
    <dbReference type="NCBI Taxonomy" id="431595"/>
    <lineage>
        <taxon>Eukaryota</taxon>
        <taxon>Sar</taxon>
        <taxon>Stramenopiles</taxon>
        <taxon>Oomycota</taxon>
        <taxon>Peronosporomycetes</taxon>
        <taxon>Pythiales</taxon>
        <taxon>Pythiaceae</taxon>
        <taxon>Globisporangium</taxon>
    </lineage>
</organism>
<dbReference type="InterPro" id="IPR013766">
    <property type="entry name" value="Thioredoxin_domain"/>
</dbReference>
<dbReference type="HOGENOM" id="CLU_090389_14_4_1"/>
<reference evidence="6" key="3">
    <citation type="submission" date="2015-02" db="UniProtKB">
        <authorList>
            <consortium name="EnsemblProtists"/>
        </authorList>
    </citation>
    <scope>IDENTIFICATION</scope>
    <source>
        <strain evidence="6">DAOM BR144</strain>
    </source>
</reference>
<evidence type="ECO:0000256" key="4">
    <source>
        <dbReference type="PIRSR" id="PIRSR000077-4"/>
    </source>
</evidence>
<dbReference type="PANTHER" id="PTHR10438">
    <property type="entry name" value="THIOREDOXIN"/>
    <property type="match status" value="1"/>
</dbReference>
<dbReference type="PANTHER" id="PTHR10438:SF463">
    <property type="entry name" value="THIOREDOXIN"/>
    <property type="match status" value="1"/>
</dbReference>
<proteinExistence type="inferred from homology"/>
<dbReference type="PROSITE" id="PS51352">
    <property type="entry name" value="THIOREDOXIN_2"/>
    <property type="match status" value="1"/>
</dbReference>
<dbReference type="Proteomes" id="UP000019132">
    <property type="component" value="Unassembled WGS sequence"/>
</dbReference>
<dbReference type="Pfam" id="PF00085">
    <property type="entry name" value="Thioredoxin"/>
    <property type="match status" value="1"/>
</dbReference>